<sequence>MPGPRAPLNPLTALVTGLSSWILVLGVNTWQFSVAVTVVALAVGTWRTRNLAVIATTVLLAAPTAVSMLLIHAPYGTHRIAPLLTIEGLVTAGELAARFTALMASLLAAAAFLRVPDLAKALQVSPLGPRVAYIVAASLQLLPQGRRTVEVVRDANRLAGRRVHAGNVIPRMVVPVMTQLLTANAQKSTALETAGLDLPGRCTVLRAVPDSPAQKAARVLIPVAAVVAVLL</sequence>
<dbReference type="STRING" id="1224162.B840_04715"/>
<accession>A0A0B6TEZ0</accession>
<keyword evidence="1" id="KW-1133">Transmembrane helix</keyword>
<reference evidence="2 3" key="1">
    <citation type="submission" date="2014-05" db="EMBL/GenBank/DDBJ databases">
        <title>Complete genome sequence of Corynebacterium marinum DSM 44953.</title>
        <authorList>
            <person name="Schaffert L."/>
            <person name="Albersmeier A."/>
            <person name="Kalinowski J."/>
            <person name="Ruckert C."/>
        </authorList>
    </citation>
    <scope>NUCLEOTIDE SEQUENCE [LARGE SCALE GENOMIC DNA]</scope>
    <source>
        <strain evidence="2 3">DSM 44953</strain>
    </source>
</reference>
<evidence type="ECO:0000313" key="3">
    <source>
        <dbReference type="Proteomes" id="UP000031928"/>
    </source>
</evidence>
<dbReference type="EMBL" id="CP007790">
    <property type="protein sequence ID" value="AJK68562.1"/>
    <property type="molecule type" value="Genomic_DNA"/>
</dbReference>
<keyword evidence="1" id="KW-0812">Transmembrane</keyword>
<dbReference type="AlphaFoldDB" id="A0A0B6TEZ0"/>
<dbReference type="RefSeq" id="WP_042621174.1">
    <property type="nucleotide sequence ID" value="NZ_CP007790.1"/>
</dbReference>
<evidence type="ECO:0000313" key="2">
    <source>
        <dbReference type="EMBL" id="AJK68562.1"/>
    </source>
</evidence>
<organism evidence="2 3">
    <name type="scientific">Corynebacterium marinum DSM 44953</name>
    <dbReference type="NCBI Taxonomy" id="1224162"/>
    <lineage>
        <taxon>Bacteria</taxon>
        <taxon>Bacillati</taxon>
        <taxon>Actinomycetota</taxon>
        <taxon>Actinomycetes</taxon>
        <taxon>Mycobacteriales</taxon>
        <taxon>Corynebacteriaceae</taxon>
        <taxon>Corynebacterium</taxon>
    </lineage>
</organism>
<feature type="transmembrane region" description="Helical" evidence="1">
    <location>
        <begin position="51"/>
        <end position="75"/>
    </location>
</feature>
<dbReference type="Proteomes" id="UP000031928">
    <property type="component" value="Chromosome"/>
</dbReference>
<protein>
    <submittedName>
        <fullName evidence="2">ABC superfamily ATP binding cassette transporter, permease protein</fullName>
    </submittedName>
</protein>
<feature type="transmembrane region" description="Helical" evidence="1">
    <location>
        <begin position="20"/>
        <end position="44"/>
    </location>
</feature>
<keyword evidence="3" id="KW-1185">Reference proteome</keyword>
<keyword evidence="1" id="KW-0472">Membrane</keyword>
<dbReference type="HOGENOM" id="CLU_104976_1_0_11"/>
<name>A0A0B6TEZ0_9CORY</name>
<evidence type="ECO:0000256" key="1">
    <source>
        <dbReference type="SAM" id="Phobius"/>
    </source>
</evidence>
<proteinExistence type="predicted"/>
<gene>
    <name evidence="2" type="ORF">B840_04715</name>
</gene>
<dbReference type="KEGG" id="cmq:B840_04715"/>